<dbReference type="GO" id="GO:0046872">
    <property type="term" value="F:metal ion binding"/>
    <property type="evidence" value="ECO:0007669"/>
    <property type="project" value="UniProtKB-KW"/>
</dbReference>
<name>A0A4P6P6F4_9GAMM</name>
<dbReference type="Pfam" id="PF03372">
    <property type="entry name" value="Exo_endo_phos"/>
    <property type="match status" value="1"/>
</dbReference>
<evidence type="ECO:0000256" key="1">
    <source>
        <dbReference type="ARBA" id="ARBA00001936"/>
    </source>
</evidence>
<proteinExistence type="predicted"/>
<dbReference type="GO" id="GO:0016787">
    <property type="term" value="F:hydrolase activity"/>
    <property type="evidence" value="ECO:0007669"/>
    <property type="project" value="UniProtKB-KW"/>
</dbReference>
<evidence type="ECO:0000256" key="6">
    <source>
        <dbReference type="ARBA" id="ARBA00022801"/>
    </source>
</evidence>
<dbReference type="InterPro" id="IPR005135">
    <property type="entry name" value="Endo/exonuclease/phosphatase"/>
</dbReference>
<keyword evidence="9" id="KW-0732">Signal</keyword>
<evidence type="ECO:0000256" key="3">
    <source>
        <dbReference type="ARBA" id="ARBA00022722"/>
    </source>
</evidence>
<dbReference type="AlphaFoldDB" id="A0A4P6P6F4"/>
<dbReference type="InterPro" id="IPR036691">
    <property type="entry name" value="Endo/exonu/phosph_ase_sf"/>
</dbReference>
<protein>
    <recommendedName>
        <fullName evidence="10">Endonuclease/exonuclease/phosphatase domain-containing protein</fullName>
    </recommendedName>
</protein>
<dbReference type="RefSeq" id="WP_130599750.1">
    <property type="nucleotide sequence ID" value="NZ_CP034759.1"/>
</dbReference>
<dbReference type="GO" id="GO:0004518">
    <property type="term" value="F:nuclease activity"/>
    <property type="evidence" value="ECO:0007669"/>
    <property type="project" value="UniProtKB-KW"/>
</dbReference>
<evidence type="ECO:0000313" key="11">
    <source>
        <dbReference type="EMBL" id="QBG35002.1"/>
    </source>
</evidence>
<reference evidence="11 12" key="1">
    <citation type="submission" date="2018-12" db="EMBL/GenBank/DDBJ databases">
        <title>Complete genome of Litorilituus sediminis.</title>
        <authorList>
            <person name="Liu A."/>
            <person name="Rong J."/>
        </authorList>
    </citation>
    <scope>NUCLEOTIDE SEQUENCE [LARGE SCALE GENOMIC DNA]</scope>
    <source>
        <strain evidence="11 12">JCM 17549</strain>
    </source>
</reference>
<dbReference type="OrthoDB" id="395856at2"/>
<comment type="cofactor">
    <cofactor evidence="2">
        <name>Mg(2+)</name>
        <dbReference type="ChEBI" id="CHEBI:18420"/>
    </cofactor>
</comment>
<dbReference type="EMBL" id="CP034759">
    <property type="protein sequence ID" value="QBG35002.1"/>
    <property type="molecule type" value="Genomic_DNA"/>
</dbReference>
<gene>
    <name evidence="11" type="ORF">EMK97_04250</name>
</gene>
<sequence length="301" mass="33894">MKKTILTTTALVFALISSTTVLAKTIKIASWNIAWLGSHEYNERKSTDYQALASYAKQLDADVIALQEVESAFWAKKVLGDSYDYYFSTKDWVQRVGIAVKKSAGLTVTANEYKALDVGRVRHGMELTLVKNNQELTLLAVHLKSGCFAKPLDDKSVAAMADSTENELRNKEACTILSKQIKPLEQWIDTQASKDKAFIVLGDFNRRFSQDIALKHNESQGLWQALNDEGNSALWTPTASKNSDCWGGYYKDYIDHIVFNPKAKQLYVDDSFEQLVFTPKYTRKLSQTLSDHCPISVEVKL</sequence>
<accession>A0A4P6P6F4</accession>
<dbReference type="KEGG" id="lsd:EMK97_04250"/>
<keyword evidence="6" id="KW-0378">Hydrolase</keyword>
<evidence type="ECO:0000256" key="2">
    <source>
        <dbReference type="ARBA" id="ARBA00001946"/>
    </source>
</evidence>
<keyword evidence="5" id="KW-0227">DNA damage</keyword>
<evidence type="ECO:0000256" key="8">
    <source>
        <dbReference type="ARBA" id="ARBA00023204"/>
    </source>
</evidence>
<keyword evidence="3" id="KW-0540">Nuclease</keyword>
<evidence type="ECO:0000256" key="9">
    <source>
        <dbReference type="SAM" id="SignalP"/>
    </source>
</evidence>
<dbReference type="SUPFAM" id="SSF56219">
    <property type="entry name" value="DNase I-like"/>
    <property type="match status" value="1"/>
</dbReference>
<evidence type="ECO:0000256" key="5">
    <source>
        <dbReference type="ARBA" id="ARBA00022763"/>
    </source>
</evidence>
<feature type="chain" id="PRO_5020499445" description="Endonuclease/exonuclease/phosphatase domain-containing protein" evidence="9">
    <location>
        <begin position="24"/>
        <end position="301"/>
    </location>
</feature>
<evidence type="ECO:0000256" key="7">
    <source>
        <dbReference type="ARBA" id="ARBA00022842"/>
    </source>
</evidence>
<dbReference type="GO" id="GO:0006281">
    <property type="term" value="P:DNA repair"/>
    <property type="evidence" value="ECO:0007669"/>
    <property type="project" value="UniProtKB-KW"/>
</dbReference>
<keyword evidence="8" id="KW-0234">DNA repair</keyword>
<dbReference type="Gene3D" id="3.60.10.10">
    <property type="entry name" value="Endonuclease/exonuclease/phosphatase"/>
    <property type="match status" value="1"/>
</dbReference>
<dbReference type="InterPro" id="IPR051547">
    <property type="entry name" value="TDP2-like"/>
</dbReference>
<comment type="cofactor">
    <cofactor evidence="1">
        <name>Mn(2+)</name>
        <dbReference type="ChEBI" id="CHEBI:29035"/>
    </cofactor>
</comment>
<keyword evidence="7" id="KW-0460">Magnesium</keyword>
<evidence type="ECO:0000256" key="4">
    <source>
        <dbReference type="ARBA" id="ARBA00022723"/>
    </source>
</evidence>
<dbReference type="PANTHER" id="PTHR15822:SF4">
    <property type="entry name" value="TYROSYL-DNA PHOSPHODIESTERASE 2"/>
    <property type="match status" value="1"/>
</dbReference>
<keyword evidence="4" id="KW-0479">Metal-binding</keyword>
<keyword evidence="12" id="KW-1185">Reference proteome</keyword>
<evidence type="ECO:0000313" key="12">
    <source>
        <dbReference type="Proteomes" id="UP000290244"/>
    </source>
</evidence>
<organism evidence="11 12">
    <name type="scientific">Litorilituus sediminis</name>
    <dbReference type="NCBI Taxonomy" id="718192"/>
    <lineage>
        <taxon>Bacteria</taxon>
        <taxon>Pseudomonadati</taxon>
        <taxon>Pseudomonadota</taxon>
        <taxon>Gammaproteobacteria</taxon>
        <taxon>Alteromonadales</taxon>
        <taxon>Colwelliaceae</taxon>
        <taxon>Litorilituus</taxon>
    </lineage>
</organism>
<dbReference type="Proteomes" id="UP000290244">
    <property type="component" value="Chromosome"/>
</dbReference>
<evidence type="ECO:0000259" key="10">
    <source>
        <dbReference type="Pfam" id="PF03372"/>
    </source>
</evidence>
<feature type="domain" description="Endonuclease/exonuclease/phosphatase" evidence="10">
    <location>
        <begin position="29"/>
        <end position="292"/>
    </location>
</feature>
<feature type="signal peptide" evidence="9">
    <location>
        <begin position="1"/>
        <end position="23"/>
    </location>
</feature>
<dbReference type="PANTHER" id="PTHR15822">
    <property type="entry name" value="TRAF AND TNF RECEPTOR-ASSOCIATED PROTEIN"/>
    <property type="match status" value="1"/>
</dbReference>